<dbReference type="Pfam" id="PF02878">
    <property type="entry name" value="PGM_PMM_I"/>
    <property type="match status" value="1"/>
</dbReference>
<dbReference type="InterPro" id="IPR016055">
    <property type="entry name" value="A-D-PHexomutase_a/b/a-I/II/III"/>
</dbReference>
<name>A0A6L8RII7_9ACTN</name>
<dbReference type="PRINTS" id="PR00509">
    <property type="entry name" value="PGMPMM"/>
</dbReference>
<accession>A0A6L8RII7</accession>
<dbReference type="Gene3D" id="3.30.310.50">
    <property type="entry name" value="Alpha-D-phosphohexomutase, C-terminal domain"/>
    <property type="match status" value="1"/>
</dbReference>
<dbReference type="PROSITE" id="PS00710">
    <property type="entry name" value="PGM_PMM"/>
    <property type="match status" value="1"/>
</dbReference>
<dbReference type="EMBL" id="WWTB01000006">
    <property type="protein sequence ID" value="MZJ85608.1"/>
    <property type="molecule type" value="Genomic_DNA"/>
</dbReference>
<dbReference type="InterPro" id="IPR005845">
    <property type="entry name" value="A-D-PHexomutase_a/b/a-II"/>
</dbReference>
<evidence type="ECO:0000256" key="2">
    <source>
        <dbReference type="ARBA" id="ARBA00010231"/>
    </source>
</evidence>
<dbReference type="GO" id="GO:0006166">
    <property type="term" value="P:purine ribonucleoside salvage"/>
    <property type="evidence" value="ECO:0007669"/>
    <property type="project" value="TreeGrafter"/>
</dbReference>
<evidence type="ECO:0000259" key="9">
    <source>
        <dbReference type="Pfam" id="PF02879"/>
    </source>
</evidence>
<keyword evidence="3" id="KW-0597">Phosphoprotein</keyword>
<dbReference type="InterPro" id="IPR005846">
    <property type="entry name" value="A-D-PHexomutase_a/b/a-III"/>
</dbReference>
<dbReference type="RefSeq" id="WP_161154979.1">
    <property type="nucleotide sequence ID" value="NZ_WWSY01000001.1"/>
</dbReference>
<dbReference type="Gene3D" id="3.40.120.10">
    <property type="entry name" value="Alpha-D-Glucose-1,6-Bisphosphate, subunit A, domain 3"/>
    <property type="match status" value="3"/>
</dbReference>
<evidence type="ECO:0000256" key="1">
    <source>
        <dbReference type="ARBA" id="ARBA00001946"/>
    </source>
</evidence>
<protein>
    <submittedName>
        <fullName evidence="11">Phospho-sugar mutase</fullName>
    </submittedName>
</protein>
<dbReference type="GO" id="GO:0008973">
    <property type="term" value="F:phosphopentomutase activity"/>
    <property type="evidence" value="ECO:0007669"/>
    <property type="project" value="TreeGrafter"/>
</dbReference>
<sequence>MTGTDRAELLALDESGKADSFFRNLEFGTGGLRGKLGLGPNRLNVYTVGKATQGLADYLNSAFENPTVALCRDTRHGSEEFVRRVAEVLAGNGIKSYLFERVEPTPALSFAVRELGCSAGVNITASHNPAAYNGYKVYGSDGCQITVETAEAIQAAIDPVDCFDGVKAMAFDRALEEGLVQLVPERVLDRYIEETLEVSTGEDCSALRIVYTPLHGVGLECVSRVLEGIGVAEIVTVEEQCVRDGDFPTCPYPNPEVREALKLGLEYCDRVKPDLLLATDPDTDRVGIAVPHAGEYRLLTGNEVGLLLLDFLASKASGSGADMSREVACTTIVSAPMADDIARTRGLELRRTLTGFKFIGEQVGVLESEGREGDFLMGFEESYGYLAGTSVRDKDAVVASMLICELAAHWKTRGLDLYEAMERLYREYGYWSSALLGHAYEGPEGASDMAAMMSGLREHAPEHIGGMGVAERIDYAQGAPMPAVNPTDEPQRLPGADVLEFRLADGSRVLFRPSGTEPKAKAYVFARGSDRAESENKLSALVVDAESILGGTR</sequence>
<evidence type="ECO:0000259" key="10">
    <source>
        <dbReference type="Pfam" id="PF02880"/>
    </source>
</evidence>
<dbReference type="SUPFAM" id="SSF53738">
    <property type="entry name" value="Phosphoglucomutase, first 3 domains"/>
    <property type="match status" value="3"/>
</dbReference>
<dbReference type="InterPro" id="IPR016066">
    <property type="entry name" value="A-D-PHexomutase_CS"/>
</dbReference>
<gene>
    <name evidence="11" type="ORF">GT635_03905</name>
</gene>
<evidence type="ECO:0000259" key="8">
    <source>
        <dbReference type="Pfam" id="PF02878"/>
    </source>
</evidence>
<dbReference type="SUPFAM" id="SSF55957">
    <property type="entry name" value="Phosphoglucomutase, C-terminal domain"/>
    <property type="match status" value="1"/>
</dbReference>
<dbReference type="CDD" id="cd05799">
    <property type="entry name" value="PGM2"/>
    <property type="match status" value="1"/>
</dbReference>
<proteinExistence type="inferred from homology"/>
<dbReference type="Proteomes" id="UP000481598">
    <property type="component" value="Unassembled WGS sequence"/>
</dbReference>
<evidence type="ECO:0000256" key="5">
    <source>
        <dbReference type="ARBA" id="ARBA00022842"/>
    </source>
</evidence>
<organism evidence="11 12">
    <name type="scientific">Collinsella aerofaciens</name>
    <dbReference type="NCBI Taxonomy" id="74426"/>
    <lineage>
        <taxon>Bacteria</taxon>
        <taxon>Bacillati</taxon>
        <taxon>Actinomycetota</taxon>
        <taxon>Coriobacteriia</taxon>
        <taxon>Coriobacteriales</taxon>
        <taxon>Coriobacteriaceae</taxon>
        <taxon>Collinsella</taxon>
    </lineage>
</organism>
<keyword evidence="5 7" id="KW-0460">Magnesium</keyword>
<dbReference type="GO" id="GO:0005975">
    <property type="term" value="P:carbohydrate metabolic process"/>
    <property type="evidence" value="ECO:0007669"/>
    <property type="project" value="InterPro"/>
</dbReference>
<comment type="caution">
    <text evidence="11">The sequence shown here is derived from an EMBL/GenBank/DDBJ whole genome shotgun (WGS) entry which is preliminary data.</text>
</comment>
<evidence type="ECO:0000256" key="4">
    <source>
        <dbReference type="ARBA" id="ARBA00022723"/>
    </source>
</evidence>
<dbReference type="Pfam" id="PF02879">
    <property type="entry name" value="PGM_PMM_II"/>
    <property type="match status" value="1"/>
</dbReference>
<dbReference type="Pfam" id="PF02880">
    <property type="entry name" value="PGM_PMM_III"/>
    <property type="match status" value="1"/>
</dbReference>
<evidence type="ECO:0000313" key="12">
    <source>
        <dbReference type="Proteomes" id="UP000481598"/>
    </source>
</evidence>
<dbReference type="PANTHER" id="PTHR45745:SF1">
    <property type="entry name" value="PHOSPHOGLUCOMUTASE 2B-RELATED"/>
    <property type="match status" value="1"/>
</dbReference>
<feature type="domain" description="Alpha-D-phosphohexomutase alpha/beta/alpha" evidence="10">
    <location>
        <begin position="301"/>
        <end position="428"/>
    </location>
</feature>
<dbReference type="InterPro" id="IPR005844">
    <property type="entry name" value="A-D-PHexomutase_a/b/a-I"/>
</dbReference>
<reference evidence="11 12" key="1">
    <citation type="journal article" date="2019" name="Nat. Med.">
        <title>A library of human gut bacterial isolates paired with longitudinal multiomics data enables mechanistic microbiome research.</title>
        <authorList>
            <person name="Poyet M."/>
            <person name="Groussin M."/>
            <person name="Gibbons S.M."/>
            <person name="Avila-Pacheco J."/>
            <person name="Jiang X."/>
            <person name="Kearney S.M."/>
            <person name="Perrotta A.R."/>
            <person name="Berdy B."/>
            <person name="Zhao S."/>
            <person name="Lieberman T.D."/>
            <person name="Swanson P.K."/>
            <person name="Smith M."/>
            <person name="Roesemann S."/>
            <person name="Alexander J.E."/>
            <person name="Rich S.A."/>
            <person name="Livny J."/>
            <person name="Vlamakis H."/>
            <person name="Clish C."/>
            <person name="Bullock K."/>
            <person name="Deik A."/>
            <person name="Scott J."/>
            <person name="Pierce K.A."/>
            <person name="Xavier R.J."/>
            <person name="Alm E.J."/>
        </authorList>
    </citation>
    <scope>NUCLEOTIDE SEQUENCE [LARGE SCALE GENOMIC DNA]</scope>
    <source>
        <strain evidence="11 12">BIOML-A10</strain>
    </source>
</reference>
<feature type="domain" description="Alpha-D-phosphohexomutase alpha/beta/alpha" evidence="9">
    <location>
        <begin position="190"/>
        <end position="289"/>
    </location>
</feature>
<evidence type="ECO:0000256" key="7">
    <source>
        <dbReference type="RuleBase" id="RU004326"/>
    </source>
</evidence>
<comment type="similarity">
    <text evidence="2 7">Belongs to the phosphohexose mutase family.</text>
</comment>
<dbReference type="PANTHER" id="PTHR45745">
    <property type="entry name" value="PHOSPHOMANNOMUTASE 45A"/>
    <property type="match status" value="1"/>
</dbReference>
<evidence type="ECO:0000256" key="3">
    <source>
        <dbReference type="ARBA" id="ARBA00022553"/>
    </source>
</evidence>
<dbReference type="InterPro" id="IPR005841">
    <property type="entry name" value="Alpha-D-phosphohexomutase_SF"/>
</dbReference>
<evidence type="ECO:0000313" key="11">
    <source>
        <dbReference type="EMBL" id="MZJ85608.1"/>
    </source>
</evidence>
<feature type="domain" description="Alpha-D-phosphohexomutase alpha/beta/alpha" evidence="8">
    <location>
        <begin position="26"/>
        <end position="158"/>
    </location>
</feature>
<comment type="cofactor">
    <cofactor evidence="1">
        <name>Mg(2+)</name>
        <dbReference type="ChEBI" id="CHEBI:18420"/>
    </cofactor>
</comment>
<evidence type="ECO:0000256" key="6">
    <source>
        <dbReference type="ARBA" id="ARBA00023235"/>
    </source>
</evidence>
<dbReference type="AlphaFoldDB" id="A0A6L8RII7"/>
<keyword evidence="4 7" id="KW-0479">Metal-binding</keyword>
<dbReference type="InterPro" id="IPR036900">
    <property type="entry name" value="A-D-PHexomutase_C_sf"/>
</dbReference>
<keyword evidence="6" id="KW-0413">Isomerase</keyword>
<dbReference type="GO" id="GO:0000287">
    <property type="term" value="F:magnesium ion binding"/>
    <property type="evidence" value="ECO:0007669"/>
    <property type="project" value="InterPro"/>
</dbReference>